<dbReference type="Pfam" id="PF00107">
    <property type="entry name" value="ADH_zinc_N"/>
    <property type="match status" value="1"/>
</dbReference>
<dbReference type="InterPro" id="IPR013149">
    <property type="entry name" value="ADH-like_C"/>
</dbReference>
<gene>
    <name evidence="2" type="ORF">GCM10009119_19900</name>
</gene>
<evidence type="ECO:0000313" key="2">
    <source>
        <dbReference type="EMBL" id="GAA0879022.1"/>
    </source>
</evidence>
<dbReference type="InterPro" id="IPR013154">
    <property type="entry name" value="ADH-like_N"/>
</dbReference>
<dbReference type="SUPFAM" id="SSF51735">
    <property type="entry name" value="NAD(P)-binding Rossmann-fold domains"/>
    <property type="match status" value="1"/>
</dbReference>
<dbReference type="EMBL" id="BAAAFI010000008">
    <property type="protein sequence ID" value="GAA0879022.1"/>
    <property type="molecule type" value="Genomic_DNA"/>
</dbReference>
<dbReference type="InterPro" id="IPR014188">
    <property type="entry name" value="Acrylyl-CoA_reductase_AcuI"/>
</dbReference>
<accession>A0ABP3YD27</accession>
<evidence type="ECO:0000259" key="1">
    <source>
        <dbReference type="SMART" id="SM00829"/>
    </source>
</evidence>
<dbReference type="SMART" id="SM00829">
    <property type="entry name" value="PKS_ER"/>
    <property type="match status" value="1"/>
</dbReference>
<dbReference type="SUPFAM" id="SSF50129">
    <property type="entry name" value="GroES-like"/>
    <property type="match status" value="1"/>
</dbReference>
<dbReference type="CDD" id="cd05280">
    <property type="entry name" value="MDR_yhdh_yhfp"/>
    <property type="match status" value="1"/>
</dbReference>
<dbReference type="PANTHER" id="PTHR43677:SF1">
    <property type="entry name" value="ACRYLYL-COA REDUCTASE ACUI-RELATED"/>
    <property type="match status" value="1"/>
</dbReference>
<dbReference type="InterPro" id="IPR020843">
    <property type="entry name" value="ER"/>
</dbReference>
<evidence type="ECO:0000313" key="3">
    <source>
        <dbReference type="Proteomes" id="UP001500469"/>
    </source>
</evidence>
<dbReference type="InterPro" id="IPR036291">
    <property type="entry name" value="NAD(P)-bd_dom_sf"/>
</dbReference>
<dbReference type="NCBIfam" id="TIGR02823">
    <property type="entry name" value="oxido_YhdH"/>
    <property type="match status" value="1"/>
</dbReference>
<reference evidence="3" key="1">
    <citation type="journal article" date="2019" name="Int. J. Syst. Evol. Microbiol.">
        <title>The Global Catalogue of Microorganisms (GCM) 10K type strain sequencing project: providing services to taxonomists for standard genome sequencing and annotation.</title>
        <authorList>
            <consortium name="The Broad Institute Genomics Platform"/>
            <consortium name="The Broad Institute Genome Sequencing Center for Infectious Disease"/>
            <person name="Wu L."/>
            <person name="Ma J."/>
        </authorList>
    </citation>
    <scope>NUCLEOTIDE SEQUENCE [LARGE SCALE GENOMIC DNA]</scope>
    <source>
        <strain evidence="3">JCM 16112</strain>
    </source>
</reference>
<dbReference type="Pfam" id="PF08240">
    <property type="entry name" value="ADH_N"/>
    <property type="match status" value="1"/>
</dbReference>
<dbReference type="InterPro" id="IPR051397">
    <property type="entry name" value="Zn-ADH-like_protein"/>
</dbReference>
<keyword evidence="3" id="KW-1185">Reference proteome</keyword>
<proteinExistence type="predicted"/>
<feature type="domain" description="Enoyl reductase (ER)" evidence="1">
    <location>
        <begin position="19"/>
        <end position="328"/>
    </location>
</feature>
<dbReference type="Gene3D" id="3.90.180.10">
    <property type="entry name" value="Medium-chain alcohol dehydrogenases, catalytic domain"/>
    <property type="match status" value="1"/>
</dbReference>
<dbReference type="Proteomes" id="UP001500469">
    <property type="component" value="Unassembled WGS sequence"/>
</dbReference>
<dbReference type="PANTHER" id="PTHR43677">
    <property type="entry name" value="SHORT-CHAIN DEHYDROGENASE/REDUCTASE"/>
    <property type="match status" value="1"/>
</dbReference>
<organism evidence="2 3">
    <name type="scientific">Algoriphagus jejuensis</name>
    <dbReference type="NCBI Taxonomy" id="419934"/>
    <lineage>
        <taxon>Bacteria</taxon>
        <taxon>Pseudomonadati</taxon>
        <taxon>Bacteroidota</taxon>
        <taxon>Cytophagia</taxon>
        <taxon>Cytophagales</taxon>
        <taxon>Cyclobacteriaceae</taxon>
        <taxon>Algoriphagus</taxon>
    </lineage>
</organism>
<sequence>MENQFKALLVREEEEKFTSNIEQIHSLDLPQNDLLIKVSYSSVNYKDALSASGNKGVTRKFPHIPGIDAAGEVVSSTSTLFDPGDRVLVTGYDLGMNTWGGFSEYISVPANWAVKLPEGLSLFDSMAFGTAGLTAGLSVYHLLTNSITPESGKIVVSGATGGVGSVAVSILSKLGFEVLAISGKDQTAYLTNVLGAKEVIGRDEFVKKYDAKALAREEFAGGIDTVGGEILSGILKSSNYNATVTCCGNVAGAKLETSIFPFILRGIKLIGIDSVEQPIEDKEKIWKLLANEWKPDKLNNLVSEVSLNQLPDLFQKLLDGKAQGRYVVNIHP</sequence>
<dbReference type="Gene3D" id="3.40.50.720">
    <property type="entry name" value="NAD(P)-binding Rossmann-like Domain"/>
    <property type="match status" value="1"/>
</dbReference>
<protein>
    <submittedName>
        <fullName evidence="2">Oxidoreductase</fullName>
    </submittedName>
</protein>
<dbReference type="RefSeq" id="WP_343851008.1">
    <property type="nucleotide sequence ID" value="NZ_BAAAFI010000008.1"/>
</dbReference>
<dbReference type="InterPro" id="IPR011032">
    <property type="entry name" value="GroES-like_sf"/>
</dbReference>
<name>A0ABP3YD27_9BACT</name>
<comment type="caution">
    <text evidence="2">The sequence shown here is derived from an EMBL/GenBank/DDBJ whole genome shotgun (WGS) entry which is preliminary data.</text>
</comment>